<protein>
    <submittedName>
        <fullName evidence="1">Uncharacterized protein</fullName>
    </submittedName>
</protein>
<proteinExistence type="predicted"/>
<dbReference type="EMBL" id="CCND01000010">
    <property type="protein sequence ID" value="CDX53482.1"/>
    <property type="molecule type" value="Genomic_DNA"/>
</dbReference>
<evidence type="ECO:0000313" key="1">
    <source>
        <dbReference type="EMBL" id="CDX53482.1"/>
    </source>
</evidence>
<dbReference type="Proteomes" id="UP000182888">
    <property type="component" value="Unassembled WGS sequence"/>
</dbReference>
<evidence type="ECO:0000313" key="2">
    <source>
        <dbReference type="Proteomes" id="UP000182888"/>
    </source>
</evidence>
<dbReference type="Gene3D" id="3.30.420.10">
    <property type="entry name" value="Ribonuclease H-like superfamily/Ribonuclease H"/>
    <property type="match status" value="1"/>
</dbReference>
<gene>
    <name evidence="1" type="ORF">MPL1032_180009</name>
</gene>
<dbReference type="InterPro" id="IPR012337">
    <property type="entry name" value="RNaseH-like_sf"/>
</dbReference>
<sequence length="73" mass="7806">MLLMGTEATGADRSCDQIPQFAAALADDDLNVVGKFEIRSRLLSHVVPSPGAMLVTGVKVAFNPQLSSHFEMC</sequence>
<accession>A0A0K2VTE4</accession>
<dbReference type="AlphaFoldDB" id="A0A0K2VTE4"/>
<dbReference type="SUPFAM" id="SSF53098">
    <property type="entry name" value="Ribonuclease H-like"/>
    <property type="match status" value="1"/>
</dbReference>
<organism evidence="1 2">
    <name type="scientific">Mesorhizobium plurifarium</name>
    <dbReference type="NCBI Taxonomy" id="69974"/>
    <lineage>
        <taxon>Bacteria</taxon>
        <taxon>Pseudomonadati</taxon>
        <taxon>Pseudomonadota</taxon>
        <taxon>Alphaproteobacteria</taxon>
        <taxon>Hyphomicrobiales</taxon>
        <taxon>Phyllobacteriaceae</taxon>
        <taxon>Mesorhizobium</taxon>
    </lineage>
</organism>
<name>A0A0K2VTE4_MESPL</name>
<reference evidence="2" key="1">
    <citation type="submission" date="2014-08" db="EMBL/GenBank/DDBJ databases">
        <authorList>
            <person name="Edwards T."/>
        </authorList>
    </citation>
    <scope>NUCLEOTIDE SEQUENCE [LARGE SCALE GENOMIC DNA]</scope>
</reference>
<dbReference type="InterPro" id="IPR036397">
    <property type="entry name" value="RNaseH_sf"/>
</dbReference>
<dbReference type="GO" id="GO:0003676">
    <property type="term" value="F:nucleic acid binding"/>
    <property type="evidence" value="ECO:0007669"/>
    <property type="project" value="InterPro"/>
</dbReference>